<dbReference type="GO" id="GO:0008777">
    <property type="term" value="F:acetylornithine deacetylase activity"/>
    <property type="evidence" value="ECO:0007669"/>
    <property type="project" value="UniProtKB-EC"/>
</dbReference>
<dbReference type="Pfam" id="PF01546">
    <property type="entry name" value="Peptidase_M20"/>
    <property type="match status" value="1"/>
</dbReference>
<feature type="domain" description="Peptidase M20 dimerisation" evidence="6">
    <location>
        <begin position="176"/>
        <end position="280"/>
    </location>
</feature>
<evidence type="ECO:0000256" key="4">
    <source>
        <dbReference type="ARBA" id="ARBA00022833"/>
    </source>
</evidence>
<dbReference type="Pfam" id="PF07687">
    <property type="entry name" value="M20_dimer"/>
    <property type="match status" value="1"/>
</dbReference>
<proteinExistence type="predicted"/>
<organism evidence="7 8">
    <name type="scientific">Stratiformator vulcanicus</name>
    <dbReference type="NCBI Taxonomy" id="2527980"/>
    <lineage>
        <taxon>Bacteria</taxon>
        <taxon>Pseudomonadati</taxon>
        <taxon>Planctomycetota</taxon>
        <taxon>Planctomycetia</taxon>
        <taxon>Planctomycetales</taxon>
        <taxon>Planctomycetaceae</taxon>
        <taxon>Stratiformator</taxon>
    </lineage>
</organism>
<dbReference type="PROSITE" id="PS00759">
    <property type="entry name" value="ARGE_DAPE_CPG2_2"/>
    <property type="match status" value="1"/>
</dbReference>
<reference evidence="7 8" key="1">
    <citation type="submission" date="2019-02" db="EMBL/GenBank/DDBJ databases">
        <title>Deep-cultivation of Planctomycetes and their phenomic and genomic characterization uncovers novel biology.</title>
        <authorList>
            <person name="Wiegand S."/>
            <person name="Jogler M."/>
            <person name="Boedeker C."/>
            <person name="Pinto D."/>
            <person name="Vollmers J."/>
            <person name="Rivas-Marin E."/>
            <person name="Kohn T."/>
            <person name="Peeters S.H."/>
            <person name="Heuer A."/>
            <person name="Rast P."/>
            <person name="Oberbeckmann S."/>
            <person name="Bunk B."/>
            <person name="Jeske O."/>
            <person name="Meyerdierks A."/>
            <person name="Storesund J.E."/>
            <person name="Kallscheuer N."/>
            <person name="Luecker S."/>
            <person name="Lage O.M."/>
            <person name="Pohl T."/>
            <person name="Merkel B.J."/>
            <person name="Hornburger P."/>
            <person name="Mueller R.-W."/>
            <person name="Bruemmer F."/>
            <person name="Labrenz M."/>
            <person name="Spormann A.M."/>
            <person name="Op den Camp H."/>
            <person name="Overmann J."/>
            <person name="Amann R."/>
            <person name="Jetten M.S.M."/>
            <person name="Mascher T."/>
            <person name="Medema M.H."/>
            <person name="Devos D.P."/>
            <person name="Kaster A.-K."/>
            <person name="Ovreas L."/>
            <person name="Rohde M."/>
            <person name="Galperin M.Y."/>
            <person name="Jogler C."/>
        </authorList>
    </citation>
    <scope>NUCLEOTIDE SEQUENCE [LARGE SCALE GENOMIC DNA]</scope>
    <source>
        <strain evidence="7 8">Pan189</strain>
    </source>
</reference>
<keyword evidence="3 7" id="KW-0378">Hydrolase</keyword>
<protein>
    <submittedName>
        <fullName evidence="7">Acetylornithine deacetylase</fullName>
        <ecNumber evidence="7">3.5.1.16</ecNumber>
    </submittedName>
</protein>
<keyword evidence="5" id="KW-0170">Cobalt</keyword>
<keyword evidence="8" id="KW-1185">Reference proteome</keyword>
<dbReference type="SUPFAM" id="SSF55031">
    <property type="entry name" value="Bacterial exopeptidase dimerisation domain"/>
    <property type="match status" value="1"/>
</dbReference>
<dbReference type="OrthoDB" id="9792335at2"/>
<keyword evidence="2" id="KW-0479">Metal-binding</keyword>
<accession>A0A517R0P1</accession>
<gene>
    <name evidence="7" type="primary">argE</name>
    <name evidence="7" type="ORF">Pan189_17840</name>
</gene>
<dbReference type="Gene3D" id="3.30.70.360">
    <property type="match status" value="1"/>
</dbReference>
<evidence type="ECO:0000259" key="6">
    <source>
        <dbReference type="Pfam" id="PF07687"/>
    </source>
</evidence>
<evidence type="ECO:0000313" key="8">
    <source>
        <dbReference type="Proteomes" id="UP000317318"/>
    </source>
</evidence>
<dbReference type="CDD" id="cd03894">
    <property type="entry name" value="M20_ArgE"/>
    <property type="match status" value="1"/>
</dbReference>
<dbReference type="InterPro" id="IPR011650">
    <property type="entry name" value="Peptidase_M20_dimer"/>
</dbReference>
<dbReference type="InterPro" id="IPR050072">
    <property type="entry name" value="Peptidase_M20A"/>
</dbReference>
<dbReference type="RefSeq" id="WP_145363518.1">
    <property type="nucleotide sequence ID" value="NZ_CP036268.1"/>
</dbReference>
<dbReference type="InterPro" id="IPR002933">
    <property type="entry name" value="Peptidase_M20"/>
</dbReference>
<dbReference type="EC" id="3.5.1.16" evidence="7"/>
<evidence type="ECO:0000313" key="7">
    <source>
        <dbReference type="EMBL" id="QDT37404.1"/>
    </source>
</evidence>
<dbReference type="InterPro" id="IPR001261">
    <property type="entry name" value="ArgE/DapE_CS"/>
</dbReference>
<dbReference type="AlphaFoldDB" id="A0A517R0P1"/>
<dbReference type="PANTHER" id="PTHR43808:SF31">
    <property type="entry name" value="N-ACETYL-L-CITRULLINE DEACETYLASE"/>
    <property type="match status" value="1"/>
</dbReference>
<evidence type="ECO:0000256" key="5">
    <source>
        <dbReference type="ARBA" id="ARBA00023285"/>
    </source>
</evidence>
<evidence type="ECO:0000256" key="3">
    <source>
        <dbReference type="ARBA" id="ARBA00022801"/>
    </source>
</evidence>
<dbReference type="GO" id="GO:0046872">
    <property type="term" value="F:metal ion binding"/>
    <property type="evidence" value="ECO:0007669"/>
    <property type="project" value="UniProtKB-KW"/>
</dbReference>
<dbReference type="InterPro" id="IPR036264">
    <property type="entry name" value="Bact_exopeptidase_dim_dom"/>
</dbReference>
<comment type="cofactor">
    <cofactor evidence="1">
        <name>Zn(2+)</name>
        <dbReference type="ChEBI" id="CHEBI:29105"/>
    </cofactor>
</comment>
<dbReference type="Proteomes" id="UP000317318">
    <property type="component" value="Chromosome"/>
</dbReference>
<dbReference type="PANTHER" id="PTHR43808">
    <property type="entry name" value="ACETYLORNITHINE DEACETYLASE"/>
    <property type="match status" value="1"/>
</dbReference>
<name>A0A517R0P1_9PLAN</name>
<sequence>MTASDFARELIAFPSVSRASNVAVSEYVRDQLLELGFETEWVEYRDPAGVVKANVVARRGEGSGGWAYFAHTDVVPADDWGIDQHGPFEPTVSGERLYGRGSCDMKGSLACALASAAFTQSEKLRAPLYFVVTADEEVGFIGAEEVRNKSQLYRELVEAQPAAIIGEPTELQIVHAHKGSCLIRATARGEAAHSSSAAGRNANHDLIPFLQQMKQLHDETETDARWHDERFDPPTLSWNIGIRDHNHAINVKSPQSECLIYLRPIPGLDIAPLLERVREAGRESGVEIEIKSRGDGLSVAPDHPYIRELLELANGDRAQTVCYGTDGAIFGEDLERIAVCGPGSIAQAHTKDEWIALLQLDAGTELFANLITRYCINC</sequence>
<keyword evidence="4" id="KW-0862">Zinc</keyword>
<dbReference type="KEGG" id="svp:Pan189_17840"/>
<evidence type="ECO:0000256" key="2">
    <source>
        <dbReference type="ARBA" id="ARBA00022723"/>
    </source>
</evidence>
<dbReference type="EMBL" id="CP036268">
    <property type="protein sequence ID" value="QDT37404.1"/>
    <property type="molecule type" value="Genomic_DNA"/>
</dbReference>
<evidence type="ECO:0000256" key="1">
    <source>
        <dbReference type="ARBA" id="ARBA00001947"/>
    </source>
</evidence>
<dbReference type="Gene3D" id="3.40.630.10">
    <property type="entry name" value="Zn peptidases"/>
    <property type="match status" value="1"/>
</dbReference>
<dbReference type="SUPFAM" id="SSF53187">
    <property type="entry name" value="Zn-dependent exopeptidases"/>
    <property type="match status" value="1"/>
</dbReference>
<dbReference type="GO" id="GO:0006526">
    <property type="term" value="P:L-arginine biosynthetic process"/>
    <property type="evidence" value="ECO:0007669"/>
    <property type="project" value="TreeGrafter"/>
</dbReference>